<accession>A0A0S2W6W0</accession>
<dbReference type="AlphaFoldDB" id="A0A0S2W6W0"/>
<evidence type="ECO:0000313" key="2">
    <source>
        <dbReference type="Proteomes" id="UP000064844"/>
    </source>
</evidence>
<reference evidence="1 2" key="1">
    <citation type="journal article" date="2015" name="Nat. Commun.">
        <title>Production of butyrate from lysine and the Amadori product fructoselysine by a human gut commensal.</title>
        <authorList>
            <person name="Bui T.P."/>
            <person name="Ritari J."/>
            <person name="Boeren S."/>
            <person name="de Waard P."/>
            <person name="Plugge C.M."/>
            <person name="de Vos W.M."/>
        </authorList>
    </citation>
    <scope>NUCLEOTIDE SEQUENCE [LARGE SCALE GENOMIC DNA]</scope>
    <source>
        <strain evidence="1 2">AF211</strain>
    </source>
</reference>
<dbReference type="EMBL" id="CP011307">
    <property type="protein sequence ID" value="ALP94887.1"/>
    <property type="molecule type" value="Genomic_DNA"/>
</dbReference>
<dbReference type="KEGG" id="ibu:IB211_02496c"/>
<evidence type="ECO:0000313" key="1">
    <source>
        <dbReference type="EMBL" id="ALP94887.1"/>
    </source>
</evidence>
<reference evidence="2" key="2">
    <citation type="submission" date="2015-04" db="EMBL/GenBank/DDBJ databases">
        <title>A butyrogenic pathway from the amino acid lysine in a human gut commensal.</title>
        <authorList>
            <person name="de Vos W.M."/>
            <person name="Bui N.T.P."/>
            <person name="Plugge C.M."/>
            <person name="Ritari J."/>
        </authorList>
    </citation>
    <scope>NUCLEOTIDE SEQUENCE [LARGE SCALE GENOMIC DNA]</scope>
    <source>
        <strain evidence="2">AF211</strain>
    </source>
</reference>
<name>A0A0S2W6W0_9FIRM</name>
<dbReference type="Proteomes" id="UP000064844">
    <property type="component" value="Chromosome"/>
</dbReference>
<gene>
    <name evidence="1" type="ORF">IB211_02496c</name>
</gene>
<sequence>MLRDAAVVGELFSPAQVAPPKKYFAAAFSCAAEEWRLERLLPSVLFPFASFPFPI</sequence>
<keyword evidence="2" id="KW-1185">Reference proteome</keyword>
<organism evidence="1 2">
    <name type="scientific">Intestinimonas butyriciproducens</name>
    <dbReference type="NCBI Taxonomy" id="1297617"/>
    <lineage>
        <taxon>Bacteria</taxon>
        <taxon>Bacillati</taxon>
        <taxon>Bacillota</taxon>
        <taxon>Clostridia</taxon>
        <taxon>Eubacteriales</taxon>
        <taxon>Intestinimonas</taxon>
    </lineage>
</organism>
<proteinExistence type="predicted"/>
<protein>
    <submittedName>
        <fullName evidence="1">Uncharacterized protein</fullName>
    </submittedName>
</protein>